<feature type="domain" description="HMA" evidence="2">
    <location>
        <begin position="73"/>
        <end position="140"/>
    </location>
</feature>
<dbReference type="GO" id="GO:0046872">
    <property type="term" value="F:metal ion binding"/>
    <property type="evidence" value="ECO:0007669"/>
    <property type="project" value="InterPro"/>
</dbReference>
<dbReference type="STRING" id="4097.A0A1S3YFM8"/>
<proteinExistence type="predicted"/>
<dbReference type="InterPro" id="IPR006121">
    <property type="entry name" value="HMA_dom"/>
</dbReference>
<dbReference type="KEGG" id="nta:107775600"/>
<dbReference type="OMA" id="EAEYCRI"/>
<dbReference type="AlphaFoldDB" id="A0A1S3YFM8"/>
<reference evidence="3" key="1">
    <citation type="journal article" date="2014" name="Nat. Commun.">
        <title>The tobacco genome sequence and its comparison with those of tomato and potato.</title>
        <authorList>
            <person name="Sierro N."/>
            <person name="Battey J.N."/>
            <person name="Ouadi S."/>
            <person name="Bakaher N."/>
            <person name="Bovet L."/>
            <person name="Willig A."/>
            <person name="Goepfert S."/>
            <person name="Peitsch M.C."/>
            <person name="Ivanov N.V."/>
        </authorList>
    </citation>
    <scope>NUCLEOTIDE SEQUENCE [LARGE SCALE GENOMIC DNA]</scope>
</reference>
<accession>A0A1S3YFM8</accession>
<evidence type="ECO:0000313" key="3">
    <source>
        <dbReference type="Proteomes" id="UP000790787"/>
    </source>
</evidence>
<dbReference type="GO" id="GO:0009626">
    <property type="term" value="P:plant-type hypersensitive response"/>
    <property type="evidence" value="ECO:0007669"/>
    <property type="project" value="UniProtKB-KW"/>
</dbReference>
<sequence>MHCDCKNCFKRISKCTQDLHGIKSMNIEETEMKFKVTVTGKVEPLKLQQKFQKKLKKSVELISPKPNEEKEISKKTMLEISLGCDKCIKKMQKIVTKTEGFQGIFIDRSKNLVTVDGAMDIECLVTELKEKLKKSVKIVQKEKKEENVEPICWCPNFHGYYGPQYCDCFVLECDLKPICCPKVHGYGPEYCDRFVYREAEYCRIM</sequence>
<gene>
    <name evidence="4" type="primary">LOC107775600</name>
</gene>
<dbReference type="PaxDb" id="4097-A0A1S3YFM8"/>
<dbReference type="GO" id="GO:0016020">
    <property type="term" value="C:membrane"/>
    <property type="evidence" value="ECO:0007669"/>
    <property type="project" value="UniProtKB-SubCell"/>
</dbReference>
<dbReference type="PANTHER" id="PTHR46413:SF2">
    <property type="entry name" value="HEAVY METAL-ASSOCIATED ISOPRENYLATED PLANT PROTEIN 3"/>
    <property type="match status" value="1"/>
</dbReference>
<dbReference type="RefSeq" id="XP_016450838.1">
    <property type="nucleotide sequence ID" value="XM_016595352.1"/>
</dbReference>
<dbReference type="Gene3D" id="3.30.70.100">
    <property type="match status" value="2"/>
</dbReference>
<dbReference type="OrthoDB" id="1225805at2759"/>
<dbReference type="PROSITE" id="PS50846">
    <property type="entry name" value="HMA_2"/>
    <property type="match status" value="1"/>
</dbReference>
<reference evidence="4" key="2">
    <citation type="submission" date="2025-08" db="UniProtKB">
        <authorList>
            <consortium name="RefSeq"/>
        </authorList>
    </citation>
    <scope>IDENTIFICATION</scope>
    <source>
        <tissue evidence="4">Leaf</tissue>
    </source>
</reference>
<evidence type="ECO:0000256" key="1">
    <source>
        <dbReference type="ARBA" id="ARBA00004170"/>
    </source>
</evidence>
<dbReference type="GeneID" id="107775600"/>
<dbReference type="SUPFAM" id="SSF55008">
    <property type="entry name" value="HMA, heavy metal-associated domain"/>
    <property type="match status" value="1"/>
</dbReference>
<evidence type="ECO:0000259" key="2">
    <source>
        <dbReference type="PROSITE" id="PS50846"/>
    </source>
</evidence>
<dbReference type="Proteomes" id="UP000790787">
    <property type="component" value="Chromosome 9"/>
</dbReference>
<keyword evidence="3" id="KW-1185">Reference proteome</keyword>
<dbReference type="PANTHER" id="PTHR46413">
    <property type="entry name" value="HEAVY METAL-ASSOCIATED ISOPRENYLATED PLANT PROTEIN 6"/>
    <property type="match status" value="1"/>
</dbReference>
<dbReference type="InterPro" id="IPR036163">
    <property type="entry name" value="HMA_dom_sf"/>
</dbReference>
<dbReference type="InterPro" id="IPR044594">
    <property type="entry name" value="HIPP01/3/5/6"/>
</dbReference>
<name>A0A1S3YFM8_TOBAC</name>
<evidence type="ECO:0000313" key="4">
    <source>
        <dbReference type="RefSeq" id="XP_016450838.1"/>
    </source>
</evidence>
<dbReference type="RefSeq" id="XP_016450838.1">
    <property type="nucleotide sequence ID" value="XM_016595352.2"/>
</dbReference>
<organism evidence="3 4">
    <name type="scientific">Nicotiana tabacum</name>
    <name type="common">Common tobacco</name>
    <dbReference type="NCBI Taxonomy" id="4097"/>
    <lineage>
        <taxon>Eukaryota</taxon>
        <taxon>Viridiplantae</taxon>
        <taxon>Streptophyta</taxon>
        <taxon>Embryophyta</taxon>
        <taxon>Tracheophyta</taxon>
        <taxon>Spermatophyta</taxon>
        <taxon>Magnoliopsida</taxon>
        <taxon>eudicotyledons</taxon>
        <taxon>Gunneridae</taxon>
        <taxon>Pentapetalae</taxon>
        <taxon>asterids</taxon>
        <taxon>lamiids</taxon>
        <taxon>Solanales</taxon>
        <taxon>Solanaceae</taxon>
        <taxon>Nicotianoideae</taxon>
        <taxon>Nicotianeae</taxon>
        <taxon>Nicotiana</taxon>
    </lineage>
</organism>
<protein>
    <submittedName>
        <fullName evidence="4">Heavy metal-associated isoprenylated plant protein 1-like isoform X1</fullName>
    </submittedName>
    <submittedName>
        <fullName evidence="4">Heavy metal-associated isoprenylated plant protein 3-like</fullName>
    </submittedName>
</protein>
<comment type="subcellular location">
    <subcellularLocation>
        <location evidence="1">Membrane</location>
        <topology evidence="1">Peripheral membrane protein</topology>
    </subcellularLocation>
</comment>